<organism evidence="2 3">
    <name type="scientific">Iris pallida</name>
    <name type="common">Sweet iris</name>
    <dbReference type="NCBI Taxonomy" id="29817"/>
    <lineage>
        <taxon>Eukaryota</taxon>
        <taxon>Viridiplantae</taxon>
        <taxon>Streptophyta</taxon>
        <taxon>Embryophyta</taxon>
        <taxon>Tracheophyta</taxon>
        <taxon>Spermatophyta</taxon>
        <taxon>Magnoliopsida</taxon>
        <taxon>Liliopsida</taxon>
        <taxon>Asparagales</taxon>
        <taxon>Iridaceae</taxon>
        <taxon>Iridoideae</taxon>
        <taxon>Irideae</taxon>
        <taxon>Iris</taxon>
    </lineage>
</organism>
<reference evidence="2" key="1">
    <citation type="journal article" date="2023" name="GigaByte">
        <title>Genome assembly of the bearded iris, Iris pallida Lam.</title>
        <authorList>
            <person name="Bruccoleri R.E."/>
            <person name="Oakeley E.J."/>
            <person name="Faust A.M.E."/>
            <person name="Altorfer M."/>
            <person name="Dessus-Babus S."/>
            <person name="Burckhardt D."/>
            <person name="Oertli M."/>
            <person name="Naumann U."/>
            <person name="Petersen F."/>
            <person name="Wong J."/>
        </authorList>
    </citation>
    <scope>NUCLEOTIDE SEQUENCE</scope>
    <source>
        <strain evidence="2">GSM-AAB239-AS_SAM_17_03QT</strain>
    </source>
</reference>
<evidence type="ECO:0000256" key="1">
    <source>
        <dbReference type="SAM" id="MobiDB-lite"/>
    </source>
</evidence>
<keyword evidence="3" id="KW-1185">Reference proteome</keyword>
<proteinExistence type="predicted"/>
<feature type="region of interest" description="Disordered" evidence="1">
    <location>
        <begin position="87"/>
        <end position="115"/>
    </location>
</feature>
<evidence type="ECO:0000313" key="3">
    <source>
        <dbReference type="Proteomes" id="UP001140949"/>
    </source>
</evidence>
<sequence length="237" mass="25975">MVLLRRWRRREGAFGGVLDGMARGRRGSVGAGGPASVTACRRCRSLTTESGEEARVGGGKEDDRGYRGGRALVRRDGKTPGACRAVERRRARRSCGVGSPLEDPRPGDRRRKGSGPVDLLWRKLDEAHAELPATGGWATGIARRRRRSPGGVYEERYRKGQRGSARKLGGVALGRSRRLLTGANHLRRDSTLVARGSGTESMGAEKLWRSGLWLSFVLWFCFLDVSICPGCKDWTQG</sequence>
<reference evidence="2" key="2">
    <citation type="submission" date="2023-04" db="EMBL/GenBank/DDBJ databases">
        <authorList>
            <person name="Bruccoleri R.E."/>
            <person name="Oakeley E.J."/>
            <person name="Faust A.-M."/>
            <person name="Dessus-Babus S."/>
            <person name="Altorfer M."/>
            <person name="Burckhardt D."/>
            <person name="Oertli M."/>
            <person name="Naumann U."/>
            <person name="Petersen F."/>
            <person name="Wong J."/>
        </authorList>
    </citation>
    <scope>NUCLEOTIDE SEQUENCE</scope>
    <source>
        <strain evidence="2">GSM-AAB239-AS_SAM_17_03QT</strain>
        <tissue evidence="2">Leaf</tissue>
    </source>
</reference>
<protein>
    <submittedName>
        <fullName evidence="2">Uncharacterized protein</fullName>
    </submittedName>
</protein>
<accession>A0AAX6DM95</accession>
<gene>
    <name evidence="2" type="ORF">M6B38_237725</name>
</gene>
<evidence type="ECO:0000313" key="2">
    <source>
        <dbReference type="EMBL" id="KAJ6792858.1"/>
    </source>
</evidence>
<name>A0AAX6DM95_IRIPA</name>
<dbReference type="EMBL" id="JANAVB010043418">
    <property type="protein sequence ID" value="KAJ6792858.1"/>
    <property type="molecule type" value="Genomic_DNA"/>
</dbReference>
<dbReference type="Proteomes" id="UP001140949">
    <property type="component" value="Unassembled WGS sequence"/>
</dbReference>
<dbReference type="AlphaFoldDB" id="A0AAX6DM95"/>
<comment type="caution">
    <text evidence="2">The sequence shown here is derived from an EMBL/GenBank/DDBJ whole genome shotgun (WGS) entry which is preliminary data.</text>
</comment>